<evidence type="ECO:0000313" key="3">
    <source>
        <dbReference type="Proteomes" id="UP000708208"/>
    </source>
</evidence>
<dbReference type="Proteomes" id="UP000708208">
    <property type="component" value="Unassembled WGS sequence"/>
</dbReference>
<reference evidence="2" key="1">
    <citation type="submission" date="2021-06" db="EMBL/GenBank/DDBJ databases">
        <authorList>
            <person name="Hodson N. C."/>
            <person name="Mongue J. A."/>
            <person name="Jaron S. K."/>
        </authorList>
    </citation>
    <scope>NUCLEOTIDE SEQUENCE</scope>
</reference>
<feature type="compositionally biased region" description="Basic and acidic residues" evidence="1">
    <location>
        <begin position="44"/>
        <end position="60"/>
    </location>
</feature>
<gene>
    <name evidence="2" type="ORF">AFUS01_LOCUS32699</name>
</gene>
<comment type="caution">
    <text evidence="2">The sequence shown here is derived from an EMBL/GenBank/DDBJ whole genome shotgun (WGS) entry which is preliminary data.</text>
</comment>
<proteinExistence type="predicted"/>
<organism evidence="2 3">
    <name type="scientific">Allacma fusca</name>
    <dbReference type="NCBI Taxonomy" id="39272"/>
    <lineage>
        <taxon>Eukaryota</taxon>
        <taxon>Metazoa</taxon>
        <taxon>Ecdysozoa</taxon>
        <taxon>Arthropoda</taxon>
        <taxon>Hexapoda</taxon>
        <taxon>Collembola</taxon>
        <taxon>Symphypleona</taxon>
        <taxon>Sminthuridae</taxon>
        <taxon>Allacma</taxon>
    </lineage>
</organism>
<feature type="non-terminal residue" evidence="2">
    <location>
        <position position="189"/>
    </location>
</feature>
<protein>
    <submittedName>
        <fullName evidence="2">Uncharacterized protein</fullName>
    </submittedName>
</protein>
<evidence type="ECO:0000313" key="2">
    <source>
        <dbReference type="EMBL" id="CAG7822424.1"/>
    </source>
</evidence>
<sequence>MEEQREKTAAAVAAAAASVVAKRKSLELPTASEDHQQMLDSMDFSEKIKSGNKRESHLTLDQKAGSSSVIVSALSPHSAKTDSSQKATAPDSSAVTGKSQSFVDKGGGPGFVQNRIMTDAVTMTNNVHSTEDSKNTMIHDKYYESQFQEEDGDSGIGIFSTSRRNKMLEKKSVFTIAYDEMASQKVLRP</sequence>
<evidence type="ECO:0000256" key="1">
    <source>
        <dbReference type="SAM" id="MobiDB-lite"/>
    </source>
</evidence>
<feature type="compositionally biased region" description="Polar residues" evidence="1">
    <location>
        <begin position="81"/>
        <end position="102"/>
    </location>
</feature>
<keyword evidence="3" id="KW-1185">Reference proteome</keyword>
<name>A0A8J2LGQ2_9HEXA</name>
<feature type="non-terminal residue" evidence="2">
    <location>
        <position position="1"/>
    </location>
</feature>
<dbReference type="AlphaFoldDB" id="A0A8J2LGQ2"/>
<feature type="region of interest" description="Disordered" evidence="1">
    <location>
        <begin position="26"/>
        <end position="109"/>
    </location>
</feature>
<dbReference type="EMBL" id="CAJVCH010526309">
    <property type="protein sequence ID" value="CAG7822424.1"/>
    <property type="molecule type" value="Genomic_DNA"/>
</dbReference>
<accession>A0A8J2LGQ2</accession>